<dbReference type="InterPro" id="IPR052949">
    <property type="entry name" value="PA_immunity-related"/>
</dbReference>
<dbReference type="Proteomes" id="UP000295499">
    <property type="component" value="Unassembled WGS sequence"/>
</dbReference>
<dbReference type="PANTHER" id="PTHR42999">
    <property type="entry name" value="ANTIBIOTIC RESISTANCE PROTEIN MCBG"/>
    <property type="match status" value="1"/>
</dbReference>
<dbReference type="AlphaFoldDB" id="A0A4R6ILT2"/>
<proteinExistence type="predicted"/>
<dbReference type="EMBL" id="SNWM01000002">
    <property type="protein sequence ID" value="TDO22926.1"/>
    <property type="molecule type" value="Genomic_DNA"/>
</dbReference>
<dbReference type="PANTHER" id="PTHR42999:SF1">
    <property type="entry name" value="PENTAPEPTIDE REPEAT-CONTAINING PROTEIN"/>
    <property type="match status" value="1"/>
</dbReference>
<gene>
    <name evidence="1" type="ORF">CLV32_1911</name>
</gene>
<evidence type="ECO:0000313" key="1">
    <source>
        <dbReference type="EMBL" id="TDO22926.1"/>
    </source>
</evidence>
<organism evidence="1 2">
    <name type="scientific">Pedobacter duraquae</name>
    <dbReference type="NCBI Taxonomy" id="425511"/>
    <lineage>
        <taxon>Bacteria</taxon>
        <taxon>Pseudomonadati</taxon>
        <taxon>Bacteroidota</taxon>
        <taxon>Sphingobacteriia</taxon>
        <taxon>Sphingobacteriales</taxon>
        <taxon>Sphingobacteriaceae</taxon>
        <taxon>Pedobacter</taxon>
    </lineage>
</organism>
<dbReference type="SUPFAM" id="SSF141571">
    <property type="entry name" value="Pentapeptide repeat-like"/>
    <property type="match status" value="1"/>
</dbReference>
<dbReference type="Pfam" id="PF13599">
    <property type="entry name" value="Pentapeptide_4"/>
    <property type="match status" value="2"/>
</dbReference>
<reference evidence="1 2" key="1">
    <citation type="submission" date="2019-03" db="EMBL/GenBank/DDBJ databases">
        <title>Genomic Encyclopedia of Archaeal and Bacterial Type Strains, Phase II (KMG-II): from individual species to whole genera.</title>
        <authorList>
            <person name="Goeker M."/>
        </authorList>
    </citation>
    <scope>NUCLEOTIDE SEQUENCE [LARGE SCALE GENOMIC DNA]</scope>
    <source>
        <strain evidence="1 2">DSM 19034</strain>
    </source>
</reference>
<comment type="caution">
    <text evidence="1">The sequence shown here is derived from an EMBL/GenBank/DDBJ whole genome shotgun (WGS) entry which is preliminary data.</text>
</comment>
<evidence type="ECO:0000313" key="2">
    <source>
        <dbReference type="Proteomes" id="UP000295499"/>
    </source>
</evidence>
<dbReference type="OrthoDB" id="67652at2"/>
<name>A0A4R6ILT2_9SPHI</name>
<protein>
    <submittedName>
        <fullName evidence="1">Uncharacterized protein YjbI with pentapeptide repeats</fullName>
    </submittedName>
</protein>
<keyword evidence="2" id="KW-1185">Reference proteome</keyword>
<dbReference type="RefSeq" id="WP_133554686.1">
    <property type="nucleotide sequence ID" value="NZ_SNWM01000002.1"/>
</dbReference>
<sequence length="197" mass="22673">MSELNETTTHEDKIFTDVDYVEKQLKNREFVKCEFINCDFSKSNLSNNDFVDCIFKQCNFSLTVVSGTGFRDVTFSGCKILGVDFSKCNKFLFSFTFDYSHIDYSTFYGTKLRKTRFTECTLKETDFEAADLTSSIFHNCDLSGSTFARTILDKTDFRTARNFSLDPGVNTMKQTKFSASNLAGLLYKYNLDIDYDH</sequence>
<accession>A0A4R6ILT2</accession>
<dbReference type="InterPro" id="IPR001646">
    <property type="entry name" value="5peptide_repeat"/>
</dbReference>
<dbReference type="Gene3D" id="2.160.20.80">
    <property type="entry name" value="E3 ubiquitin-protein ligase SopA"/>
    <property type="match status" value="1"/>
</dbReference>